<accession>A0ABQ8GSE7</accession>
<comment type="subcellular location">
    <subcellularLocation>
        <location evidence="1">Membrane</location>
        <topology evidence="1">Multi-pass membrane protein</topology>
    </subcellularLocation>
</comment>
<proteinExistence type="predicted"/>
<evidence type="ECO:0000256" key="2">
    <source>
        <dbReference type="ARBA" id="ARBA00022692"/>
    </source>
</evidence>
<feature type="transmembrane region" description="Helical" evidence="5">
    <location>
        <begin position="104"/>
        <end position="128"/>
    </location>
</feature>
<evidence type="ECO:0000259" key="6">
    <source>
        <dbReference type="PROSITE" id="PS50850"/>
    </source>
</evidence>
<dbReference type="PANTHER" id="PTHR23502:SF157">
    <property type="entry name" value="MAJOR FACILITATOR SUPERFAMILY (MFS) PROFILE DOMAIN-CONTAINING PROTEIN-RELATED"/>
    <property type="match status" value="1"/>
</dbReference>
<dbReference type="PANTHER" id="PTHR23502">
    <property type="entry name" value="MAJOR FACILITATOR SUPERFAMILY"/>
    <property type="match status" value="1"/>
</dbReference>
<evidence type="ECO:0000313" key="8">
    <source>
        <dbReference type="Proteomes" id="UP000774617"/>
    </source>
</evidence>
<dbReference type="SUPFAM" id="SSF103473">
    <property type="entry name" value="MFS general substrate transporter"/>
    <property type="match status" value="1"/>
</dbReference>
<keyword evidence="2 5" id="KW-0812">Transmembrane</keyword>
<sequence length="171" mass="17841">MTTITTMPSCLANLHIDPKSLTLISASQAAVSYQARHEYGSEHNKTLGYFAFTSIYLLGEGFGGVFLSLVSESFGHKPLYAAAALLNCVSRILVAAVPPQTVGSLALVIVARGAAGVVGSVPATVAPGSLVDMFESRERIWAVAAWTTASNGGVLVGPIYGSYVATYAGWR</sequence>
<dbReference type="PROSITE" id="PS50850">
    <property type="entry name" value="MFS"/>
    <property type="match status" value="1"/>
</dbReference>
<feature type="transmembrane region" description="Helical" evidence="5">
    <location>
        <begin position="140"/>
        <end position="161"/>
    </location>
</feature>
<name>A0ABQ8GSE7_9PEZI</name>
<evidence type="ECO:0000256" key="3">
    <source>
        <dbReference type="ARBA" id="ARBA00022989"/>
    </source>
</evidence>
<dbReference type="Pfam" id="PF07690">
    <property type="entry name" value="MFS_1"/>
    <property type="match status" value="1"/>
</dbReference>
<dbReference type="InterPro" id="IPR011701">
    <property type="entry name" value="MFS"/>
</dbReference>
<evidence type="ECO:0000313" key="7">
    <source>
        <dbReference type="EMBL" id="KAH7063409.1"/>
    </source>
</evidence>
<dbReference type="InterPro" id="IPR020846">
    <property type="entry name" value="MFS_dom"/>
</dbReference>
<evidence type="ECO:0000256" key="4">
    <source>
        <dbReference type="ARBA" id="ARBA00023136"/>
    </source>
</evidence>
<feature type="transmembrane region" description="Helical" evidence="5">
    <location>
        <begin position="47"/>
        <end position="67"/>
    </location>
</feature>
<gene>
    <name evidence="7" type="ORF">B0J12DRAFT_168561</name>
</gene>
<feature type="domain" description="Major facilitator superfamily (MFS) profile" evidence="6">
    <location>
        <begin position="1"/>
        <end position="171"/>
    </location>
</feature>
<organism evidence="7 8">
    <name type="scientific">Macrophomina phaseolina</name>
    <dbReference type="NCBI Taxonomy" id="35725"/>
    <lineage>
        <taxon>Eukaryota</taxon>
        <taxon>Fungi</taxon>
        <taxon>Dikarya</taxon>
        <taxon>Ascomycota</taxon>
        <taxon>Pezizomycotina</taxon>
        <taxon>Dothideomycetes</taxon>
        <taxon>Dothideomycetes incertae sedis</taxon>
        <taxon>Botryosphaeriales</taxon>
        <taxon>Botryosphaeriaceae</taxon>
        <taxon>Macrophomina</taxon>
    </lineage>
</organism>
<feature type="transmembrane region" description="Helical" evidence="5">
    <location>
        <begin position="79"/>
        <end position="98"/>
    </location>
</feature>
<keyword evidence="8" id="KW-1185">Reference proteome</keyword>
<dbReference type="Proteomes" id="UP000774617">
    <property type="component" value="Unassembled WGS sequence"/>
</dbReference>
<protein>
    <submittedName>
        <fullName evidence="7">Major facilitator superfamily domain-containing protein</fullName>
    </submittedName>
</protein>
<evidence type="ECO:0000256" key="5">
    <source>
        <dbReference type="SAM" id="Phobius"/>
    </source>
</evidence>
<evidence type="ECO:0000256" key="1">
    <source>
        <dbReference type="ARBA" id="ARBA00004141"/>
    </source>
</evidence>
<dbReference type="InterPro" id="IPR036259">
    <property type="entry name" value="MFS_trans_sf"/>
</dbReference>
<dbReference type="EMBL" id="JAGTJR010000002">
    <property type="protein sequence ID" value="KAH7063409.1"/>
    <property type="molecule type" value="Genomic_DNA"/>
</dbReference>
<comment type="caution">
    <text evidence="7">The sequence shown here is derived from an EMBL/GenBank/DDBJ whole genome shotgun (WGS) entry which is preliminary data.</text>
</comment>
<keyword evidence="4 5" id="KW-0472">Membrane</keyword>
<dbReference type="Gene3D" id="1.20.1250.20">
    <property type="entry name" value="MFS general substrate transporter like domains"/>
    <property type="match status" value="1"/>
</dbReference>
<keyword evidence="3 5" id="KW-1133">Transmembrane helix</keyword>
<reference evidence="7 8" key="1">
    <citation type="journal article" date="2021" name="Nat. Commun.">
        <title>Genetic determinants of endophytism in the Arabidopsis root mycobiome.</title>
        <authorList>
            <person name="Mesny F."/>
            <person name="Miyauchi S."/>
            <person name="Thiergart T."/>
            <person name="Pickel B."/>
            <person name="Atanasova L."/>
            <person name="Karlsson M."/>
            <person name="Huettel B."/>
            <person name="Barry K.W."/>
            <person name="Haridas S."/>
            <person name="Chen C."/>
            <person name="Bauer D."/>
            <person name="Andreopoulos W."/>
            <person name="Pangilinan J."/>
            <person name="LaButti K."/>
            <person name="Riley R."/>
            <person name="Lipzen A."/>
            <person name="Clum A."/>
            <person name="Drula E."/>
            <person name="Henrissat B."/>
            <person name="Kohler A."/>
            <person name="Grigoriev I.V."/>
            <person name="Martin F.M."/>
            <person name="Hacquard S."/>
        </authorList>
    </citation>
    <scope>NUCLEOTIDE SEQUENCE [LARGE SCALE GENOMIC DNA]</scope>
    <source>
        <strain evidence="7 8">MPI-SDFR-AT-0080</strain>
    </source>
</reference>